<keyword evidence="11" id="KW-0325">Glycoprotein</keyword>
<dbReference type="InterPro" id="IPR018297">
    <property type="entry name" value="A/G_cyclase_CS"/>
</dbReference>
<dbReference type="GO" id="GO:0005524">
    <property type="term" value="F:ATP binding"/>
    <property type="evidence" value="ECO:0007669"/>
    <property type="project" value="InterPro"/>
</dbReference>
<keyword evidence="10" id="KW-0675">Receptor</keyword>
<dbReference type="EMBL" id="CAJHJT010000034">
    <property type="protein sequence ID" value="CAD7005201.1"/>
    <property type="molecule type" value="Genomic_DNA"/>
</dbReference>
<evidence type="ECO:0000313" key="22">
    <source>
        <dbReference type="Proteomes" id="UP000606786"/>
    </source>
</evidence>
<dbReference type="SUPFAM" id="SSF55073">
    <property type="entry name" value="Nucleotide cyclase"/>
    <property type="match status" value="1"/>
</dbReference>
<keyword evidence="12 14" id="KW-0456">Lyase</keyword>
<keyword evidence="9 17" id="KW-0472">Membrane</keyword>
<keyword evidence="6" id="KW-0547">Nucleotide-binding</keyword>
<evidence type="ECO:0000256" key="11">
    <source>
        <dbReference type="ARBA" id="ARBA00023180"/>
    </source>
</evidence>
<evidence type="ECO:0000256" key="2">
    <source>
        <dbReference type="ARBA" id="ARBA00004479"/>
    </source>
</evidence>
<dbReference type="Pfam" id="PF00211">
    <property type="entry name" value="Guanylate_cyc"/>
    <property type="match status" value="1"/>
</dbReference>
<comment type="caution">
    <text evidence="21">The sequence shown here is derived from an EMBL/GenBank/DDBJ whole genome shotgun (WGS) entry which is preliminary data.</text>
</comment>
<feature type="domain" description="Guanylate cyclase" evidence="20">
    <location>
        <begin position="907"/>
        <end position="1037"/>
    </location>
</feature>
<proteinExistence type="inferred from homology"/>
<dbReference type="InterPro" id="IPR001245">
    <property type="entry name" value="Ser-Thr/Tyr_kinase_cat_dom"/>
</dbReference>
<dbReference type="Gene3D" id="1.10.510.10">
    <property type="entry name" value="Transferase(Phosphotransferase) domain 1"/>
    <property type="match status" value="1"/>
</dbReference>
<evidence type="ECO:0000256" key="12">
    <source>
        <dbReference type="ARBA" id="ARBA00023239"/>
    </source>
</evidence>
<dbReference type="FunFam" id="1.10.510.10:FF:000545">
    <property type="entry name" value="Guanylate cyclase"/>
    <property type="match status" value="1"/>
</dbReference>
<evidence type="ECO:0000256" key="16">
    <source>
        <dbReference type="SAM" id="MobiDB-lite"/>
    </source>
</evidence>
<keyword evidence="13 15" id="KW-0141">cGMP biosynthesis</keyword>
<dbReference type="PROSITE" id="PS50011">
    <property type="entry name" value="PROTEIN_KINASE_DOM"/>
    <property type="match status" value="1"/>
</dbReference>
<comment type="similarity">
    <text evidence="14">Belongs to the adenylyl cyclase class-4/guanylyl cyclase family.</text>
</comment>
<evidence type="ECO:0000256" key="13">
    <source>
        <dbReference type="ARBA" id="ARBA00023293"/>
    </source>
</evidence>
<dbReference type="Proteomes" id="UP000606786">
    <property type="component" value="Unassembled WGS sequence"/>
</dbReference>
<evidence type="ECO:0000256" key="1">
    <source>
        <dbReference type="ARBA" id="ARBA00001436"/>
    </source>
</evidence>
<dbReference type="GO" id="GO:0004016">
    <property type="term" value="F:adenylate cyclase activity"/>
    <property type="evidence" value="ECO:0007669"/>
    <property type="project" value="TreeGrafter"/>
</dbReference>
<dbReference type="InterPro" id="IPR050401">
    <property type="entry name" value="Cyclic_nucleotide_synthase"/>
</dbReference>
<dbReference type="GO" id="GO:0004383">
    <property type="term" value="F:guanylate cyclase activity"/>
    <property type="evidence" value="ECO:0007669"/>
    <property type="project" value="UniProtKB-EC"/>
</dbReference>
<dbReference type="SUPFAM" id="SSF53822">
    <property type="entry name" value="Periplasmic binding protein-like I"/>
    <property type="match status" value="1"/>
</dbReference>
<dbReference type="InterPro" id="IPR001054">
    <property type="entry name" value="A/G_cyclase"/>
</dbReference>
<feature type="domain" description="Protein kinase" evidence="19">
    <location>
        <begin position="562"/>
        <end position="835"/>
    </location>
</feature>
<organism evidence="21 22">
    <name type="scientific">Ceratitis capitata</name>
    <name type="common">Mediterranean fruit fly</name>
    <name type="synonym">Tephritis capitata</name>
    <dbReference type="NCBI Taxonomy" id="7213"/>
    <lineage>
        <taxon>Eukaryota</taxon>
        <taxon>Metazoa</taxon>
        <taxon>Ecdysozoa</taxon>
        <taxon>Arthropoda</taxon>
        <taxon>Hexapoda</taxon>
        <taxon>Insecta</taxon>
        <taxon>Pterygota</taxon>
        <taxon>Neoptera</taxon>
        <taxon>Endopterygota</taxon>
        <taxon>Diptera</taxon>
        <taxon>Brachycera</taxon>
        <taxon>Muscomorpha</taxon>
        <taxon>Tephritoidea</taxon>
        <taxon>Tephritidae</taxon>
        <taxon>Ceratitis</taxon>
        <taxon>Ceratitis</taxon>
    </lineage>
</organism>
<dbReference type="PANTHER" id="PTHR11920:SF474">
    <property type="entry name" value="RECEPTOR-TYPE GUANYLATE CYCLASE GYC76C"/>
    <property type="match status" value="1"/>
</dbReference>
<evidence type="ECO:0000256" key="6">
    <source>
        <dbReference type="ARBA" id="ARBA00022741"/>
    </source>
</evidence>
<evidence type="ECO:0000256" key="10">
    <source>
        <dbReference type="ARBA" id="ARBA00023170"/>
    </source>
</evidence>
<evidence type="ECO:0000256" key="5">
    <source>
        <dbReference type="ARBA" id="ARBA00022729"/>
    </source>
</evidence>
<dbReference type="PROSITE" id="PS50125">
    <property type="entry name" value="GUANYLATE_CYCLASE_2"/>
    <property type="match status" value="1"/>
</dbReference>
<evidence type="ECO:0000256" key="18">
    <source>
        <dbReference type="SAM" id="SignalP"/>
    </source>
</evidence>
<evidence type="ECO:0000256" key="15">
    <source>
        <dbReference type="RuleBase" id="RU003431"/>
    </source>
</evidence>
<feature type="signal peptide" evidence="18">
    <location>
        <begin position="1"/>
        <end position="24"/>
    </location>
</feature>
<gene>
    <name evidence="21" type="ORF">CCAP1982_LOCUS13561</name>
</gene>
<protein>
    <recommendedName>
        <fullName evidence="3 15">Guanylate cyclase</fullName>
        <ecNumber evidence="3 15">4.6.1.2</ecNumber>
    </recommendedName>
</protein>
<comment type="subcellular location">
    <subcellularLocation>
        <location evidence="2">Membrane</location>
        <topology evidence="2">Single-pass type I membrane protein</topology>
    </subcellularLocation>
</comment>
<feature type="chain" id="PRO_5032739841" description="Guanylate cyclase" evidence="18">
    <location>
        <begin position="25"/>
        <end position="1642"/>
    </location>
</feature>
<evidence type="ECO:0000256" key="8">
    <source>
        <dbReference type="ARBA" id="ARBA00023134"/>
    </source>
</evidence>
<dbReference type="InterPro" id="IPR011009">
    <property type="entry name" value="Kinase-like_dom_sf"/>
</dbReference>
<dbReference type="InterPro" id="IPR001828">
    <property type="entry name" value="ANF_lig-bd_rcpt"/>
</dbReference>
<evidence type="ECO:0000256" key="14">
    <source>
        <dbReference type="RuleBase" id="RU000405"/>
    </source>
</evidence>
<dbReference type="CDD" id="cd07302">
    <property type="entry name" value="CHD"/>
    <property type="match status" value="1"/>
</dbReference>
<dbReference type="CDD" id="cd06370">
    <property type="entry name" value="PBP1_SAP_GC-like"/>
    <property type="match status" value="1"/>
</dbReference>
<keyword evidence="8" id="KW-0342">GTP-binding</keyword>
<feature type="transmembrane region" description="Helical" evidence="17">
    <location>
        <begin position="503"/>
        <end position="524"/>
    </location>
</feature>
<evidence type="ECO:0000256" key="4">
    <source>
        <dbReference type="ARBA" id="ARBA00022692"/>
    </source>
</evidence>
<dbReference type="Pfam" id="PF01094">
    <property type="entry name" value="ANF_receptor"/>
    <property type="match status" value="1"/>
</dbReference>
<evidence type="ECO:0000313" key="21">
    <source>
        <dbReference type="EMBL" id="CAD7005201.1"/>
    </source>
</evidence>
<keyword evidence="4 17" id="KW-0812">Transmembrane</keyword>
<name>A0A811V2X5_CERCA</name>
<feature type="compositionally biased region" description="Basic and acidic residues" evidence="16">
    <location>
        <begin position="1157"/>
        <end position="1171"/>
    </location>
</feature>
<dbReference type="Gene3D" id="3.30.70.1230">
    <property type="entry name" value="Nucleotide cyclase"/>
    <property type="match status" value="1"/>
</dbReference>
<dbReference type="EC" id="4.6.1.2" evidence="3 15"/>
<dbReference type="PROSITE" id="PS00452">
    <property type="entry name" value="GUANYLATE_CYCLASE_1"/>
    <property type="match status" value="1"/>
</dbReference>
<dbReference type="GO" id="GO:0004672">
    <property type="term" value="F:protein kinase activity"/>
    <property type="evidence" value="ECO:0007669"/>
    <property type="project" value="InterPro"/>
</dbReference>
<dbReference type="SMART" id="SM00044">
    <property type="entry name" value="CYCc"/>
    <property type="match status" value="1"/>
</dbReference>
<keyword evidence="5 18" id="KW-0732">Signal</keyword>
<dbReference type="InterPro" id="IPR028082">
    <property type="entry name" value="Peripla_BP_I"/>
</dbReference>
<accession>A0A811V2X5</accession>
<feature type="region of interest" description="Disordered" evidence="16">
    <location>
        <begin position="1100"/>
        <end position="1120"/>
    </location>
</feature>
<dbReference type="KEGG" id="ccat:101453852"/>
<dbReference type="InterPro" id="IPR029787">
    <property type="entry name" value="Nucleotide_cyclase"/>
</dbReference>
<dbReference type="OrthoDB" id="5984008at2759"/>
<dbReference type="Gene3D" id="6.10.250.780">
    <property type="match status" value="1"/>
</dbReference>
<sequence length="1642" mass="182711">MTRWPFHYVLLLSVAVFCVPGVIALRDEQNRTILNVGYLTAITGELMDKQGLAISGALTMALDEINDDANLLPNVRLQLRWNDTKGDTVTATKAITEMICDGIVTIFGPEGHCYVEAIVSQSRNIPMISYKCAEYRASAIPTFARTEPPDTQVIKSVISLLRYYGWKKFSILHDELWTTVADLLKEQATKRNMTINHKESFLTNMPKCCALGLPCCRTSFWYQTVQNTMNRTRIYVFLGSASSLVDFMLSMETANLFLKGEYMVIFVDMMPYTPKEAEKYLRKPEHVEAMKVCHETESFKQLARSLLVVASTPPTDSYEDFTARVRQYNSMKPFDFVVPSLFYHNKYLKFVSIYAAYLYDSVKLYAWALDKLLRQEERILTDDVIYDVASNGTRIIETIIKNRTYRSITGATIKIDQNGDSEGNFSVLAYKPHKHYFSDNVSCNSHMVPVAYFQQGEDIPEYKLINGSVRVDWPSGGDRPFDEPMCGFANELCKKDDRHITSVVAAGVLGLLLFCAGVITMSIYRKWKIELEIEGLLWKIDISEIKGYSGNDIVASPSKLSLVSAQSFGSRCSNQVFTSTARLRGAVVRIKELKFSRKRDISREIMKEMRLLRELRHDNINSFIGACVEPTRILLVTDYCAKGSLYDIIENEDIKLDDLFIASLIHDLIKGMIYIHNSQLMYHGNLKSSNCVVTSRWMLQVADFGLHELRNCAESESIGEHQHYRNQFWKAPELLRDPSVYGTQKGDVYAFAIIMYEIVSRKGPFGQVAFEPKEIVDRVKELPMDGSIPFRPELECIREHELCPDYVLDCIKDCWSEDPEIRPDFPTIRNRLKKMRGGKTKNIMDQMMEMMEKYANNLEEIVTDRTRMLCEEKRKTEDLLHRMLPRTVAEKLTMGQGVEPVSYDLVTIYFSDIVGFTAMSAESTPLQVVNFLNDLYTVFDRIIRGYDVYKVETIGDAYMVVSGLPIKNGDRHAGEIASMALDLLHAVKQHRIAHRPNETLKLRIGIHTGPVVAGVVGLTMPRYCLFGDTVNTASRMESNGEALKIHISGKCKEALDKLGGYVTEKRGLVSMKGKGDVVTYWLTAATEKAIQKKPVDMTDMPPPLFCRPRKSPKLNSDSRQPSIVGMHYYAGGSRRTSMIPRTDIESNYSLQGSTYHVARDSPHLSSRRQDRPSLNGIGGNSIPERMSYYGGYAGTGAGGGVGCGDRSGSMGETCTLLDSAHASRNTLEHSQTETNCDNDCVNGYGDADSAGDSSGLIGGIGITSIIGSALQVGAQRAPPHSATSSPSHKPLALVRPHRRIISENLPASVSIQEFSDISRHPTVAQTILLRETRSLDPMPMQLRKRHEPVKLPPSKLSKNNSRSLDVVTALGIRESKTTNFQNANINGIEGDEADAEEAEDVEPDVNTNNMDGEDYDDDVGLLMRDNGGLRYGHSGSLQPSIVPVASTLLNRRRSSSHASSALSSGSACDGAGRSTGAALLSYKHLNNNCNGGMTIEEDAQSPLLQRQTSLTSPPDEILALKKRWHSLEVLEHPSTNIMTLGNTVNSARLCGDTGHTAHNSVSYAADIDGSQSASSSVIPGSTTTTRNGSTFTSWLWRILQGSGKRANEASLRRVVPSGVHAPHVFSDMPTSAALARDRESIV</sequence>
<keyword evidence="22" id="KW-1185">Reference proteome</keyword>
<dbReference type="FunFam" id="3.40.50.2300:FF:000403">
    <property type="entry name" value="Guanylate cyclase"/>
    <property type="match status" value="1"/>
</dbReference>
<dbReference type="FunFam" id="3.30.70.1230:FF:000019">
    <property type="entry name" value="Guanylate cyclase"/>
    <property type="match status" value="1"/>
</dbReference>
<dbReference type="Gene3D" id="3.40.50.2300">
    <property type="match status" value="2"/>
</dbReference>
<dbReference type="GO" id="GO:0001653">
    <property type="term" value="F:peptide receptor activity"/>
    <property type="evidence" value="ECO:0007669"/>
    <property type="project" value="TreeGrafter"/>
</dbReference>
<dbReference type="GO" id="GO:0007168">
    <property type="term" value="P:receptor guanylyl cyclase signaling pathway"/>
    <property type="evidence" value="ECO:0007669"/>
    <property type="project" value="TreeGrafter"/>
</dbReference>
<evidence type="ECO:0000256" key="7">
    <source>
        <dbReference type="ARBA" id="ARBA00022989"/>
    </source>
</evidence>
<dbReference type="GO" id="GO:0005525">
    <property type="term" value="F:GTP binding"/>
    <property type="evidence" value="ECO:0007669"/>
    <property type="project" value="UniProtKB-KW"/>
</dbReference>
<evidence type="ECO:0000256" key="17">
    <source>
        <dbReference type="SAM" id="Phobius"/>
    </source>
</evidence>
<reference evidence="21" key="1">
    <citation type="submission" date="2020-11" db="EMBL/GenBank/DDBJ databases">
        <authorList>
            <person name="Whitehead M."/>
        </authorList>
    </citation>
    <scope>NUCLEOTIDE SEQUENCE</scope>
    <source>
        <strain evidence="21">EGII</strain>
    </source>
</reference>
<dbReference type="GO" id="GO:0005886">
    <property type="term" value="C:plasma membrane"/>
    <property type="evidence" value="ECO:0007669"/>
    <property type="project" value="TreeGrafter"/>
</dbReference>
<dbReference type="CDD" id="cd14042">
    <property type="entry name" value="PK_GC-A_B"/>
    <property type="match status" value="1"/>
</dbReference>
<evidence type="ECO:0000256" key="3">
    <source>
        <dbReference type="ARBA" id="ARBA00012202"/>
    </source>
</evidence>
<dbReference type="GO" id="GO:0035556">
    <property type="term" value="P:intracellular signal transduction"/>
    <property type="evidence" value="ECO:0007669"/>
    <property type="project" value="InterPro"/>
</dbReference>
<dbReference type="SUPFAM" id="SSF56112">
    <property type="entry name" value="Protein kinase-like (PK-like)"/>
    <property type="match status" value="1"/>
</dbReference>
<feature type="region of interest" description="Disordered" evidence="16">
    <location>
        <begin position="1151"/>
        <end position="1180"/>
    </location>
</feature>
<evidence type="ECO:0000256" key="9">
    <source>
        <dbReference type="ARBA" id="ARBA00023136"/>
    </source>
</evidence>
<evidence type="ECO:0000259" key="20">
    <source>
        <dbReference type="PROSITE" id="PS50125"/>
    </source>
</evidence>
<keyword evidence="7 17" id="KW-1133">Transmembrane helix</keyword>
<dbReference type="PANTHER" id="PTHR11920">
    <property type="entry name" value="GUANYLYL CYCLASE"/>
    <property type="match status" value="1"/>
</dbReference>
<dbReference type="InterPro" id="IPR000719">
    <property type="entry name" value="Prot_kinase_dom"/>
</dbReference>
<dbReference type="Pfam" id="PF07714">
    <property type="entry name" value="PK_Tyr_Ser-Thr"/>
    <property type="match status" value="1"/>
</dbReference>
<comment type="catalytic activity">
    <reaction evidence="1 15">
        <text>GTP = 3',5'-cyclic GMP + diphosphate</text>
        <dbReference type="Rhea" id="RHEA:13665"/>
        <dbReference type="ChEBI" id="CHEBI:33019"/>
        <dbReference type="ChEBI" id="CHEBI:37565"/>
        <dbReference type="ChEBI" id="CHEBI:57746"/>
        <dbReference type="EC" id="4.6.1.2"/>
    </reaction>
</comment>
<evidence type="ECO:0000259" key="19">
    <source>
        <dbReference type="PROSITE" id="PS50011"/>
    </source>
</evidence>